<evidence type="ECO:0000256" key="4">
    <source>
        <dbReference type="ARBA" id="ARBA00022840"/>
    </source>
</evidence>
<comment type="similarity">
    <text evidence="1">Belongs to the disease resistance NB-LRR family.</text>
</comment>
<dbReference type="PANTHER" id="PTHR33463:SF198">
    <property type="entry name" value="RPP4C3"/>
    <property type="match status" value="1"/>
</dbReference>
<evidence type="ECO:0000313" key="6">
    <source>
        <dbReference type="EMBL" id="KAF4370407.1"/>
    </source>
</evidence>
<comment type="caution">
    <text evidence="6">The sequence shown here is derived from an EMBL/GenBank/DDBJ whole genome shotgun (WGS) entry which is preliminary data.</text>
</comment>
<dbReference type="Gene3D" id="3.40.50.300">
    <property type="entry name" value="P-loop containing nucleotide triphosphate hydrolases"/>
    <property type="match status" value="1"/>
</dbReference>
<keyword evidence="4" id="KW-0067">ATP-binding</keyword>
<evidence type="ECO:0000256" key="1">
    <source>
        <dbReference type="ARBA" id="ARBA00008894"/>
    </source>
</evidence>
<evidence type="ECO:0000256" key="2">
    <source>
        <dbReference type="ARBA" id="ARBA00022741"/>
    </source>
</evidence>
<dbReference type="GO" id="GO:0043531">
    <property type="term" value="F:ADP binding"/>
    <property type="evidence" value="ECO:0007669"/>
    <property type="project" value="InterPro"/>
</dbReference>
<dbReference type="PRINTS" id="PR00364">
    <property type="entry name" value="DISEASERSIST"/>
</dbReference>
<dbReference type="Gene3D" id="3.80.10.10">
    <property type="entry name" value="Ribonuclease Inhibitor"/>
    <property type="match status" value="4"/>
</dbReference>
<feature type="domain" description="AAA+ ATPase" evidence="5">
    <location>
        <begin position="168"/>
        <end position="321"/>
    </location>
</feature>
<dbReference type="PANTHER" id="PTHR33463">
    <property type="entry name" value="NB-ARC DOMAIN-CONTAINING PROTEIN-RELATED"/>
    <property type="match status" value="1"/>
</dbReference>
<dbReference type="GO" id="GO:0006952">
    <property type="term" value="P:defense response"/>
    <property type="evidence" value="ECO:0007669"/>
    <property type="project" value="UniProtKB-KW"/>
</dbReference>
<dbReference type="SMART" id="SM00382">
    <property type="entry name" value="AAA"/>
    <property type="match status" value="1"/>
</dbReference>
<name>A0A7J6FIF7_CANSA</name>
<keyword evidence="2" id="KW-0547">Nucleotide-binding</keyword>
<gene>
    <name evidence="6" type="ORF">F8388_016144</name>
</gene>
<dbReference type="SUPFAM" id="SSF52540">
    <property type="entry name" value="P-loop containing nucleoside triphosphate hydrolases"/>
    <property type="match status" value="1"/>
</dbReference>
<evidence type="ECO:0000313" key="7">
    <source>
        <dbReference type="Proteomes" id="UP000525078"/>
    </source>
</evidence>
<keyword evidence="3" id="KW-0611">Plant defense</keyword>
<dbReference type="InterPro" id="IPR057135">
    <property type="entry name" value="At4g27190-like_LRR"/>
</dbReference>
<dbReference type="InterPro" id="IPR027417">
    <property type="entry name" value="P-loop_NTPase"/>
</dbReference>
<dbReference type="SUPFAM" id="SSF52058">
    <property type="entry name" value="L domain-like"/>
    <property type="match status" value="2"/>
</dbReference>
<protein>
    <recommendedName>
        <fullName evidence="5">AAA+ ATPase domain-containing protein</fullName>
    </recommendedName>
</protein>
<dbReference type="Gene3D" id="1.10.8.430">
    <property type="entry name" value="Helical domain of apoptotic protease-activating factors"/>
    <property type="match status" value="1"/>
</dbReference>
<dbReference type="GO" id="GO:0005524">
    <property type="term" value="F:ATP binding"/>
    <property type="evidence" value="ECO:0007669"/>
    <property type="project" value="UniProtKB-KW"/>
</dbReference>
<sequence>MCEFITSLGTSAVYDLCKNTFLGCLRHVNRLCHYATYKRNVKILIEQLDILEKHRGEVIAMVDEKVDDEIHHSVTEWLNETKNALSENRAMAKHASQNFSDFMFHPRVMIDEITLSRITTTINEMIKRYMEFNGRISYPSRFYDKDYISFKGRRSVLEGVIDALKNRNVKMIGLHGMGGIGKTTLAKEIARQVKKEANLFDKVIMGSAISQTPNYENIQCEIAKDLGVEFGYHETKLTKAIKLREELSKQEKVLIILDDIWQKIDLFDIGIHFNDDQIGCKILFTSRCQGLYSPVLEFALDSLQEDESTKLFTKIVDKTLDENPDCRPLLSELVKECGGVPIVINTVAAALKDAPSSKWRTFLHEMRNTASENIDGMDSKVFQSIKMSYYYLDSEEAKSLLLLCSTYSEDELISDNDLLMYGVGWPLLMNANTLEAARDKLHTLIDMLRKNCLLLPSDESNSNIYYHWVRLHDVIRDVLKPIASEKGWFSVSEYAKLPEEMNKGLLVESLLIDIRTELPNILACPKLVSLIDTTFHEKRLSEFFFEETRKLKVLKLYRVDLRSPPSSFCCLFESLQTLCLNNCDLEDTTFLGGFKNLKCLDLSKSKFEILSKQVGQLTLLKLLNLDFCEKLRVIEPNVISSLINLEELYMRNVCKVWEVEKVRNQRSNASLAELKNLPRLNTLYLEIDNDNLLPKDFITSKMKRYQIMVGPSFNFMQKENISHSRVLKLELHNANLMNENGLNKLMKECQALQLKGCEDTTIDICISNADGFPELEVFDLQDAPNVEYLVSSALMYCNRPVFRNLENMVLTKLEKLRKICDGELVADSFGKLKNVAVSECHTLKNMFPASNIVGQLEEIKVEYCDMMENIVFHRRKNGTSQKIEFLKLQKLYLCELPKLIQFSTVQWEPDFTTSSSLNSLPNSSALSFFMEEVVAFPVLEELDLSSLESIEMIWPYQLKEVSYMQNLKDLTVEECEKLKYVFSSSVAKSLVQLRNLKVECCENMQEILVKKEGSLKETILFPKLEWLKLYSLPNLKSFSVGQYLAIEFPSLKMLEIWECGELKTFQQSCTNEIEKPERPLIDEEVVAFPILEQLDLSSLVSLGMIWPDQPREVSYLHNLKDINISHGHKLKYLFSSTVARNLTQLKNLRVEYCKNMQEILATKEEEEGEEGSMNETILFPKLEEVTLLLLSNLKRFSGGKHLTIECPSLKMLDIDSCSKMKTFQKSCSNEIEKAVEPLFNRKISFPTMEKFFLESHDSIEIIWPDQLQDVSYMQNLEDLKVAKCEKLKYLFSSAMARALVHLKKLSIEKCENIEEILVIKEAREEESQIEELQLDDHPHLRNFNVEQYLAIECPSLEILDISICPKLKMFIKTCTTEIEEQSVKVVPPILEEMNLKCLFMPFNVSFRNLKEIKIIKCGAIINLMNSNTVKSLVQLQKMTISQCDQFNQVIVDDEAGDMVFPQLKALMLHRLPKLKSFNCGNSDIQFPNLEKVIVIECPCMENFSSGNVITSKLDKVITKLAMLASIYNVDSCKGVEEVWKGDIKTSVRMIWEKVTQRTSK</sequence>
<accession>A0A7J6FIF7</accession>
<dbReference type="Proteomes" id="UP000525078">
    <property type="component" value="Unassembled WGS sequence"/>
</dbReference>
<dbReference type="EMBL" id="JAATIP010000118">
    <property type="protein sequence ID" value="KAF4370407.1"/>
    <property type="molecule type" value="Genomic_DNA"/>
</dbReference>
<reference evidence="6 7" key="1">
    <citation type="journal article" date="2020" name="bioRxiv">
        <title>Sequence and annotation of 42 cannabis genomes reveals extensive copy number variation in cannabinoid synthesis and pathogen resistance genes.</title>
        <authorList>
            <person name="Mckernan K.J."/>
            <person name="Helbert Y."/>
            <person name="Kane L.T."/>
            <person name="Ebling H."/>
            <person name="Zhang L."/>
            <person name="Liu B."/>
            <person name="Eaton Z."/>
            <person name="Mclaughlin S."/>
            <person name="Kingan S."/>
            <person name="Baybayan P."/>
            <person name="Concepcion G."/>
            <person name="Jordan M."/>
            <person name="Riva A."/>
            <person name="Barbazuk W."/>
            <person name="Harkins T."/>
        </authorList>
    </citation>
    <scope>NUCLEOTIDE SEQUENCE [LARGE SCALE GENOMIC DNA]</scope>
    <source>
        <strain evidence="7">cv. Jamaican Lion 4</strain>
        <tissue evidence="6">Leaf</tissue>
    </source>
</reference>
<organism evidence="6 7">
    <name type="scientific">Cannabis sativa</name>
    <name type="common">Hemp</name>
    <name type="synonym">Marijuana</name>
    <dbReference type="NCBI Taxonomy" id="3483"/>
    <lineage>
        <taxon>Eukaryota</taxon>
        <taxon>Viridiplantae</taxon>
        <taxon>Streptophyta</taxon>
        <taxon>Embryophyta</taxon>
        <taxon>Tracheophyta</taxon>
        <taxon>Spermatophyta</taxon>
        <taxon>Magnoliopsida</taxon>
        <taxon>eudicotyledons</taxon>
        <taxon>Gunneridae</taxon>
        <taxon>Pentapetalae</taxon>
        <taxon>rosids</taxon>
        <taxon>fabids</taxon>
        <taxon>Rosales</taxon>
        <taxon>Cannabaceae</taxon>
        <taxon>Cannabis</taxon>
    </lineage>
</organism>
<dbReference type="Pfam" id="PF23247">
    <property type="entry name" value="LRR_RPS2"/>
    <property type="match status" value="5"/>
</dbReference>
<proteinExistence type="inferred from homology"/>
<dbReference type="InterPro" id="IPR003593">
    <property type="entry name" value="AAA+_ATPase"/>
</dbReference>
<dbReference type="InterPro" id="IPR050905">
    <property type="entry name" value="Plant_NBS-LRR"/>
</dbReference>
<dbReference type="InterPro" id="IPR032675">
    <property type="entry name" value="LRR_dom_sf"/>
</dbReference>
<evidence type="ECO:0000256" key="3">
    <source>
        <dbReference type="ARBA" id="ARBA00022821"/>
    </source>
</evidence>
<dbReference type="FunFam" id="3.40.50.300:FF:001091">
    <property type="entry name" value="Probable disease resistance protein At1g61300"/>
    <property type="match status" value="1"/>
</dbReference>
<dbReference type="InterPro" id="IPR002182">
    <property type="entry name" value="NB-ARC"/>
</dbReference>
<dbReference type="InterPro" id="IPR042197">
    <property type="entry name" value="Apaf_helical"/>
</dbReference>
<dbReference type="Pfam" id="PF00931">
    <property type="entry name" value="NB-ARC"/>
    <property type="match status" value="1"/>
</dbReference>
<evidence type="ECO:0000259" key="5">
    <source>
        <dbReference type="SMART" id="SM00382"/>
    </source>
</evidence>